<name>A0A218WYV0_PUNGR</name>
<proteinExistence type="predicted"/>
<reference evidence="3" key="1">
    <citation type="journal article" date="2017" name="Plant J.">
        <title>The pomegranate (Punica granatum L.) genome and the genomics of punicalagin biosynthesis.</title>
        <authorList>
            <person name="Qin G."/>
            <person name="Xu C."/>
            <person name="Ming R."/>
            <person name="Tang H."/>
            <person name="Guyot R."/>
            <person name="Kramer E.M."/>
            <person name="Hu Y."/>
            <person name="Yi X."/>
            <person name="Qi Y."/>
            <person name="Xu X."/>
            <person name="Gao Z."/>
            <person name="Pan H."/>
            <person name="Jian J."/>
            <person name="Tian Y."/>
            <person name="Yue Z."/>
            <person name="Xu Y."/>
        </authorList>
    </citation>
    <scope>NUCLEOTIDE SEQUENCE [LARGE SCALE GENOMIC DNA]</scope>
    <source>
        <strain evidence="3">cv. Dabenzi</strain>
    </source>
</reference>
<sequence length="194" mass="21229">MDSSSAKKPIRDQTLKGPSISKVKKVPVPKSITILKRPDTAPTRKSVTPIEFPTSSVGEGTKVPQESDNSELPNMETSSEVSVTLPDNGGDDMQCECKIPDDTVQGPTLVRVNFSAKLAGQEAAEFSSRSAQNNREEQSRIRINRGSAQLEIKPRSGRQTNSDWDEILTAASQHVGLSSERSEFLFELCRCCFS</sequence>
<comment type="caution">
    <text evidence="2">The sequence shown here is derived from an EMBL/GenBank/DDBJ whole genome shotgun (WGS) entry which is preliminary data.</text>
</comment>
<evidence type="ECO:0000256" key="1">
    <source>
        <dbReference type="SAM" id="MobiDB-lite"/>
    </source>
</evidence>
<organism evidence="2 3">
    <name type="scientific">Punica granatum</name>
    <name type="common">Pomegranate</name>
    <dbReference type="NCBI Taxonomy" id="22663"/>
    <lineage>
        <taxon>Eukaryota</taxon>
        <taxon>Viridiplantae</taxon>
        <taxon>Streptophyta</taxon>
        <taxon>Embryophyta</taxon>
        <taxon>Tracheophyta</taxon>
        <taxon>Spermatophyta</taxon>
        <taxon>Magnoliopsida</taxon>
        <taxon>eudicotyledons</taxon>
        <taxon>Gunneridae</taxon>
        <taxon>Pentapetalae</taxon>
        <taxon>rosids</taxon>
        <taxon>malvids</taxon>
        <taxon>Myrtales</taxon>
        <taxon>Lythraceae</taxon>
        <taxon>Punica</taxon>
    </lineage>
</organism>
<feature type="region of interest" description="Disordered" evidence="1">
    <location>
        <begin position="1"/>
        <end position="82"/>
    </location>
</feature>
<feature type="compositionally biased region" description="Polar residues" evidence="1">
    <location>
        <begin position="53"/>
        <end position="82"/>
    </location>
</feature>
<dbReference type="AlphaFoldDB" id="A0A218WYV0"/>
<protein>
    <submittedName>
        <fullName evidence="2">Uncharacterized protein</fullName>
    </submittedName>
</protein>
<gene>
    <name evidence="2" type="ORF">CDL15_Pgr016808</name>
</gene>
<evidence type="ECO:0000313" key="3">
    <source>
        <dbReference type="Proteomes" id="UP000197138"/>
    </source>
</evidence>
<accession>A0A218WYV0</accession>
<evidence type="ECO:0000313" key="2">
    <source>
        <dbReference type="EMBL" id="OWM77411.1"/>
    </source>
</evidence>
<dbReference type="Proteomes" id="UP000197138">
    <property type="component" value="Unassembled WGS sequence"/>
</dbReference>
<dbReference type="EMBL" id="MTKT01002534">
    <property type="protein sequence ID" value="OWM77411.1"/>
    <property type="molecule type" value="Genomic_DNA"/>
</dbReference>